<organism evidence="1 2">
    <name type="scientific">Lysobacter korlensis</name>
    <dbReference type="NCBI Taxonomy" id="553636"/>
    <lineage>
        <taxon>Bacteria</taxon>
        <taxon>Pseudomonadati</taxon>
        <taxon>Pseudomonadota</taxon>
        <taxon>Gammaproteobacteria</taxon>
        <taxon>Lysobacterales</taxon>
        <taxon>Lysobacteraceae</taxon>
        <taxon>Lysobacter</taxon>
    </lineage>
</organism>
<dbReference type="Proteomes" id="UP001589896">
    <property type="component" value="Unassembled WGS sequence"/>
</dbReference>
<dbReference type="EMBL" id="JBHLTG010000009">
    <property type="protein sequence ID" value="MFC0681771.1"/>
    <property type="molecule type" value="Genomic_DNA"/>
</dbReference>
<accession>A0ABV6RXQ9</accession>
<evidence type="ECO:0000313" key="1">
    <source>
        <dbReference type="EMBL" id="MFC0681771.1"/>
    </source>
</evidence>
<evidence type="ECO:0008006" key="3">
    <source>
        <dbReference type="Google" id="ProtNLM"/>
    </source>
</evidence>
<keyword evidence="2" id="KW-1185">Reference proteome</keyword>
<protein>
    <recommendedName>
        <fullName evidence="3">Abortive phage infection protein</fullName>
    </recommendedName>
</protein>
<evidence type="ECO:0000313" key="2">
    <source>
        <dbReference type="Proteomes" id="UP001589896"/>
    </source>
</evidence>
<reference evidence="1 2" key="1">
    <citation type="submission" date="2024-09" db="EMBL/GenBank/DDBJ databases">
        <authorList>
            <person name="Sun Q."/>
            <person name="Mori K."/>
        </authorList>
    </citation>
    <scope>NUCLEOTIDE SEQUENCE [LARGE SCALE GENOMIC DNA]</scope>
    <source>
        <strain evidence="1 2">KCTC 23076</strain>
    </source>
</reference>
<name>A0ABV6RXQ9_9GAMM</name>
<sequence>MNDTVTEPIIIKFDQPAEQTVDGITRISGFVKAKHFLPLIDNLDLEANPRSSKVGPVTDAIRYSIQNTPDDFPFKTKGVLLGSSEYERLDRGRVRVTFDNTELEGILDGGHNTLAIGLHVLELALGSDARLKKVKLWAQFRELWNESREQIRAFRAEAGTAEDADGGALDFLIPVELIVPEDAGDPLVVDDFRASLLDICAARNNNVQLRAEAKANQHGYFDDLKSLLPKAIADKVEWKTNDGGFIKAADVISLAWVPLALLDPMPVDEDGRKVDAPVPQNIYRNKGDCVARFERLMSSKEVTSANTGGFKKELKSTRVHSALKIAAQMPELYDRVYADFPKAYNALGGKYGRIVAVAKMNTSSKSKHARFTGAKVDYNSPEGFIIPLVYGLTGLLEHRADGTIDWQTDPFEFLAEHLQDVVKQFTILMAPFQYDPQKVGKGQESYALALSAFQNELLRSGKGAGVGA</sequence>
<comment type="caution">
    <text evidence="1">The sequence shown here is derived from an EMBL/GenBank/DDBJ whole genome shotgun (WGS) entry which is preliminary data.</text>
</comment>
<dbReference type="RefSeq" id="WP_386675008.1">
    <property type="nucleotide sequence ID" value="NZ_JBHLTG010000009.1"/>
</dbReference>
<gene>
    <name evidence="1" type="ORF">ACFFGH_28400</name>
</gene>
<proteinExistence type="predicted"/>